<sequence length="104" mass="11251">KLPIAFPSLLCGIILNQHPEILVKEDIACKRESPLTIGARQSEGISSKTATGTMTRKEMIANLKSIITALELEEANEVAGEQADVDADDGHDTEVMETDESENI</sequence>
<evidence type="ECO:0000313" key="2">
    <source>
        <dbReference type="EMBL" id="MCI36663.1"/>
    </source>
</evidence>
<dbReference type="Proteomes" id="UP000265520">
    <property type="component" value="Unassembled WGS sequence"/>
</dbReference>
<feature type="non-terminal residue" evidence="2">
    <location>
        <position position="1"/>
    </location>
</feature>
<comment type="caution">
    <text evidence="2">The sequence shown here is derived from an EMBL/GenBank/DDBJ whole genome shotgun (WGS) entry which is preliminary data.</text>
</comment>
<evidence type="ECO:0000313" key="3">
    <source>
        <dbReference type="Proteomes" id="UP000265520"/>
    </source>
</evidence>
<accession>A0A392RJ89</accession>
<feature type="region of interest" description="Disordered" evidence="1">
    <location>
        <begin position="77"/>
        <end position="104"/>
    </location>
</feature>
<name>A0A392RJ89_9FABA</name>
<feature type="compositionally biased region" description="Acidic residues" evidence="1">
    <location>
        <begin position="95"/>
        <end position="104"/>
    </location>
</feature>
<evidence type="ECO:0000256" key="1">
    <source>
        <dbReference type="SAM" id="MobiDB-lite"/>
    </source>
</evidence>
<keyword evidence="3" id="KW-1185">Reference proteome</keyword>
<organism evidence="2 3">
    <name type="scientific">Trifolium medium</name>
    <dbReference type="NCBI Taxonomy" id="97028"/>
    <lineage>
        <taxon>Eukaryota</taxon>
        <taxon>Viridiplantae</taxon>
        <taxon>Streptophyta</taxon>
        <taxon>Embryophyta</taxon>
        <taxon>Tracheophyta</taxon>
        <taxon>Spermatophyta</taxon>
        <taxon>Magnoliopsida</taxon>
        <taxon>eudicotyledons</taxon>
        <taxon>Gunneridae</taxon>
        <taxon>Pentapetalae</taxon>
        <taxon>rosids</taxon>
        <taxon>fabids</taxon>
        <taxon>Fabales</taxon>
        <taxon>Fabaceae</taxon>
        <taxon>Papilionoideae</taxon>
        <taxon>50 kb inversion clade</taxon>
        <taxon>NPAAA clade</taxon>
        <taxon>Hologalegina</taxon>
        <taxon>IRL clade</taxon>
        <taxon>Trifolieae</taxon>
        <taxon>Trifolium</taxon>
    </lineage>
</organism>
<dbReference type="AlphaFoldDB" id="A0A392RJ89"/>
<protein>
    <submittedName>
        <fullName evidence="2">Envelope-like protein</fullName>
    </submittedName>
</protein>
<reference evidence="2 3" key="1">
    <citation type="journal article" date="2018" name="Front. Plant Sci.">
        <title>Red Clover (Trifolium pratense) and Zigzag Clover (T. medium) - A Picture of Genomic Similarities and Differences.</title>
        <authorList>
            <person name="Dluhosova J."/>
            <person name="Istvanek J."/>
            <person name="Nedelnik J."/>
            <person name="Repkova J."/>
        </authorList>
    </citation>
    <scope>NUCLEOTIDE SEQUENCE [LARGE SCALE GENOMIC DNA]</scope>
    <source>
        <strain evidence="3">cv. 10/8</strain>
        <tissue evidence="2">Leaf</tissue>
    </source>
</reference>
<dbReference type="EMBL" id="LXQA010236181">
    <property type="protein sequence ID" value="MCI36663.1"/>
    <property type="molecule type" value="Genomic_DNA"/>
</dbReference>
<proteinExistence type="predicted"/>